<dbReference type="OrthoDB" id="3212150at2"/>
<evidence type="ECO:0000256" key="1">
    <source>
        <dbReference type="ARBA" id="ARBA00004651"/>
    </source>
</evidence>
<keyword evidence="2" id="KW-1003">Cell membrane</keyword>
<dbReference type="GO" id="GO:0016763">
    <property type="term" value="F:pentosyltransferase activity"/>
    <property type="evidence" value="ECO:0007669"/>
    <property type="project" value="TreeGrafter"/>
</dbReference>
<feature type="compositionally biased region" description="Basic and acidic residues" evidence="8">
    <location>
        <begin position="533"/>
        <end position="542"/>
    </location>
</feature>
<proteinExistence type="predicted"/>
<evidence type="ECO:0000256" key="6">
    <source>
        <dbReference type="ARBA" id="ARBA00022989"/>
    </source>
</evidence>
<dbReference type="EMBL" id="SMKU01000037">
    <property type="protein sequence ID" value="TDD92611.1"/>
    <property type="molecule type" value="Genomic_DNA"/>
</dbReference>
<evidence type="ECO:0000256" key="3">
    <source>
        <dbReference type="ARBA" id="ARBA00022676"/>
    </source>
</evidence>
<dbReference type="Proteomes" id="UP000294513">
    <property type="component" value="Unassembled WGS sequence"/>
</dbReference>
<evidence type="ECO:0000256" key="5">
    <source>
        <dbReference type="ARBA" id="ARBA00022692"/>
    </source>
</evidence>
<dbReference type="PANTHER" id="PTHR33908:SF11">
    <property type="entry name" value="MEMBRANE PROTEIN"/>
    <property type="match status" value="1"/>
</dbReference>
<keyword evidence="11" id="KW-1185">Reference proteome</keyword>
<feature type="transmembrane region" description="Helical" evidence="9">
    <location>
        <begin position="403"/>
        <end position="424"/>
    </location>
</feature>
<feature type="transmembrane region" description="Helical" evidence="9">
    <location>
        <begin position="82"/>
        <end position="106"/>
    </location>
</feature>
<comment type="subcellular location">
    <subcellularLocation>
        <location evidence="1">Cell membrane</location>
        <topology evidence="1">Multi-pass membrane protein</topology>
    </subcellularLocation>
</comment>
<dbReference type="InterPro" id="IPR050297">
    <property type="entry name" value="LipidA_mod_glycosyltrf_83"/>
</dbReference>
<accession>A0A4R5BZD2</accession>
<keyword evidence="3" id="KW-0328">Glycosyltransferase</keyword>
<keyword evidence="6 9" id="KW-1133">Transmembrane helix</keyword>
<evidence type="ECO:0000313" key="11">
    <source>
        <dbReference type="Proteomes" id="UP000294513"/>
    </source>
</evidence>
<evidence type="ECO:0000313" key="10">
    <source>
        <dbReference type="EMBL" id="TDD92611.1"/>
    </source>
</evidence>
<dbReference type="PANTHER" id="PTHR33908">
    <property type="entry name" value="MANNOSYLTRANSFERASE YKCB-RELATED"/>
    <property type="match status" value="1"/>
</dbReference>
<dbReference type="GO" id="GO:0009103">
    <property type="term" value="P:lipopolysaccharide biosynthetic process"/>
    <property type="evidence" value="ECO:0007669"/>
    <property type="project" value="UniProtKB-ARBA"/>
</dbReference>
<feature type="transmembrane region" description="Helical" evidence="9">
    <location>
        <begin position="141"/>
        <end position="158"/>
    </location>
</feature>
<evidence type="ECO:0000256" key="2">
    <source>
        <dbReference type="ARBA" id="ARBA00022475"/>
    </source>
</evidence>
<evidence type="ECO:0000256" key="7">
    <source>
        <dbReference type="ARBA" id="ARBA00023136"/>
    </source>
</evidence>
<evidence type="ECO:0000256" key="9">
    <source>
        <dbReference type="SAM" id="Phobius"/>
    </source>
</evidence>
<name>A0A4R5BZD2_9ACTN</name>
<dbReference type="GO" id="GO:0005886">
    <property type="term" value="C:plasma membrane"/>
    <property type="evidence" value="ECO:0007669"/>
    <property type="project" value="UniProtKB-SubCell"/>
</dbReference>
<keyword evidence="5 9" id="KW-0812">Transmembrane</keyword>
<keyword evidence="4 10" id="KW-0808">Transferase</keyword>
<feature type="transmembrane region" description="Helical" evidence="9">
    <location>
        <begin position="431"/>
        <end position="449"/>
    </location>
</feature>
<gene>
    <name evidence="10" type="ORF">E1298_10485</name>
</gene>
<organism evidence="10 11">
    <name type="scientific">Actinomadura rubrisoli</name>
    <dbReference type="NCBI Taxonomy" id="2530368"/>
    <lineage>
        <taxon>Bacteria</taxon>
        <taxon>Bacillati</taxon>
        <taxon>Actinomycetota</taxon>
        <taxon>Actinomycetes</taxon>
        <taxon>Streptosporangiales</taxon>
        <taxon>Thermomonosporaceae</taxon>
        <taxon>Actinomadura</taxon>
    </lineage>
</organism>
<keyword evidence="7 9" id="KW-0472">Membrane</keyword>
<sequence length="542" mass="57939">MPSRLLAALKAIRAYHPHLRHAPFLLALAGGALLRWTAMRAYPKGLWFTGDSYFYVAYALHPQPSPSKTLGYPFLLRLMEPLHSLTAVVAVQHLMGLAVAVMAYAVLCRAGLPGWGAAIVTLPLLYDAYQVELEHLLMSEALFTFLIAAALTLLLWRVKAAPGKDAGPTWWMALAAGLLLGYAVLVRSAGAPLVPVVLLCLLMRRQGWRPALAFGAAAAVPLVAYAMWFHAERGTYALTTSDGIYLWGRTAGFADCSKIDLPSNEQALCLDAATKAEHDPPGHLIWRAEVPPRVIYGSVVTPKANAALRDFSIRAILAQPGAYLRTVGHGVGMAFAWDRSPHPTAATEGLYHFPDRPQVFPGGRSWGGGGTALSDAMRYGRTDTPSEVVQPHAGRMIDYQDRWFVPGPALGALFALGAAGVAVARRRRREVLMAWGTGVTLLLFPIASADFDYRYVVPAMPFACLAVGLALSALRARASEDETGRADAEGEPDGTGEAGGDGGTGGEGEERDDAGAGGGKGVSRWWGTRGSRHRDSDPATVP</sequence>
<reference evidence="10 11" key="1">
    <citation type="submission" date="2019-03" db="EMBL/GenBank/DDBJ databases">
        <title>Draft genome sequences of novel Actinobacteria.</title>
        <authorList>
            <person name="Sahin N."/>
            <person name="Ay H."/>
            <person name="Saygin H."/>
        </authorList>
    </citation>
    <scope>NUCLEOTIDE SEQUENCE [LARGE SCALE GENOMIC DNA]</scope>
    <source>
        <strain evidence="10 11">H3C3</strain>
    </source>
</reference>
<comment type="caution">
    <text evidence="10">The sequence shown here is derived from an EMBL/GenBank/DDBJ whole genome shotgun (WGS) entry which is preliminary data.</text>
</comment>
<evidence type="ECO:0000256" key="4">
    <source>
        <dbReference type="ARBA" id="ARBA00022679"/>
    </source>
</evidence>
<feature type="transmembrane region" description="Helical" evidence="9">
    <location>
        <begin position="21"/>
        <end position="39"/>
    </location>
</feature>
<feature type="region of interest" description="Disordered" evidence="8">
    <location>
        <begin position="481"/>
        <end position="542"/>
    </location>
</feature>
<feature type="transmembrane region" description="Helical" evidence="9">
    <location>
        <begin position="455"/>
        <end position="474"/>
    </location>
</feature>
<feature type="compositionally biased region" description="Gly residues" evidence="8">
    <location>
        <begin position="496"/>
        <end position="506"/>
    </location>
</feature>
<feature type="transmembrane region" description="Helical" evidence="9">
    <location>
        <begin position="170"/>
        <end position="199"/>
    </location>
</feature>
<feature type="transmembrane region" description="Helical" evidence="9">
    <location>
        <begin position="211"/>
        <end position="231"/>
    </location>
</feature>
<evidence type="ECO:0000256" key="8">
    <source>
        <dbReference type="SAM" id="MobiDB-lite"/>
    </source>
</evidence>
<dbReference type="RefSeq" id="WP_131891795.1">
    <property type="nucleotide sequence ID" value="NZ_SMKU01000037.1"/>
</dbReference>
<protein>
    <submittedName>
        <fullName evidence="10">Phospholipid carrier-dependent glycosyltransferase</fullName>
    </submittedName>
</protein>
<dbReference type="AlphaFoldDB" id="A0A4R5BZD2"/>